<dbReference type="Gene3D" id="3.40.718.10">
    <property type="entry name" value="Isopropylmalate Dehydrogenase"/>
    <property type="match status" value="1"/>
</dbReference>
<dbReference type="GO" id="GO:0016491">
    <property type="term" value="F:oxidoreductase activity"/>
    <property type="evidence" value="ECO:0007669"/>
    <property type="project" value="UniProtKB-KW"/>
</dbReference>
<dbReference type="AlphaFoldDB" id="A0A2S8B7U3"/>
<evidence type="ECO:0000256" key="3">
    <source>
        <dbReference type="ARBA" id="ARBA00023027"/>
    </source>
</evidence>
<dbReference type="GO" id="GO:0046872">
    <property type="term" value="F:metal ion binding"/>
    <property type="evidence" value="ECO:0007669"/>
    <property type="project" value="UniProtKB-KW"/>
</dbReference>
<dbReference type="SUPFAM" id="SSF53659">
    <property type="entry name" value="Isocitrate/Isopropylmalate dehydrogenase-like"/>
    <property type="match status" value="1"/>
</dbReference>
<comment type="caution">
    <text evidence="4">The sequence shown here is derived from an EMBL/GenBank/DDBJ whole genome shotgun (WGS) entry which is preliminary data.</text>
</comment>
<organism evidence="4 5">
    <name type="scientific">Sphingopyxis lindanitolerans</name>
    <dbReference type="NCBI Taxonomy" id="2054227"/>
    <lineage>
        <taxon>Bacteria</taxon>
        <taxon>Pseudomonadati</taxon>
        <taxon>Pseudomonadota</taxon>
        <taxon>Alphaproteobacteria</taxon>
        <taxon>Sphingomonadales</taxon>
        <taxon>Sphingomonadaceae</taxon>
        <taxon>Sphingopyxis</taxon>
    </lineage>
</organism>
<evidence type="ECO:0000256" key="2">
    <source>
        <dbReference type="ARBA" id="ARBA00023002"/>
    </source>
</evidence>
<evidence type="ECO:0000313" key="5">
    <source>
        <dbReference type="Proteomes" id="UP000238954"/>
    </source>
</evidence>
<evidence type="ECO:0000256" key="1">
    <source>
        <dbReference type="ARBA" id="ARBA00022723"/>
    </source>
</evidence>
<dbReference type="PANTHER" id="PTHR30004:SF6">
    <property type="entry name" value="D-THREONATE 4-PHOSPHATE DEHYDROGENASE"/>
    <property type="match status" value="1"/>
</dbReference>
<sequence length="336" mass="35133">MRGAGEGAGKPRREQPLIATVIGDPAGIGPEVCVKALAAGNHAARHLLIGSIDAVRFAAAASGISPPIYQVETPDEVSDAVGEIAVLDHGSLARGAWDIGQSGAASGRAVIEWIRLAEQLARNGEIDGWIMAPVDSQSLKASGEISSIDDLQPAGTYLLRVSPSLRIVPITEHISIAEVPGTVSAAAVSSLIGLVDETFRRWGVNAPRIGVAGLNPHAMGTEEVREIAPAVERERAAGRRVEGPVSPDSIFRLAMEGRYDVVVSMYHDQGQIALKTAAFEGACTIYIGLDYVHLTVPHGSAMEIAGQGIAQHASMASAMKMAESLCFGRGFYAGDD</sequence>
<dbReference type="RefSeq" id="WP_105998645.1">
    <property type="nucleotide sequence ID" value="NZ_CM009578.1"/>
</dbReference>
<evidence type="ECO:0000313" key="4">
    <source>
        <dbReference type="EMBL" id="PQM28400.1"/>
    </source>
</evidence>
<keyword evidence="1" id="KW-0479">Metal-binding</keyword>
<accession>A0A2S8B7U3</accession>
<reference evidence="5" key="1">
    <citation type="submission" date="2017-11" db="EMBL/GenBank/DDBJ databases">
        <title>The complete genome sequence of Sphingopyxis pomeranensis sp. nov. strain WS5A3p.</title>
        <authorList>
            <person name="Kaminski M.A."/>
        </authorList>
    </citation>
    <scope>NUCLEOTIDE SEQUENCE [LARGE SCALE GENOMIC DNA]</scope>
    <source>
        <strain evidence="5">WS5A3p</strain>
    </source>
</reference>
<protein>
    <submittedName>
        <fullName evidence="4">4-hydroxythreonine-4-phosphate dehydrogenase</fullName>
    </submittedName>
</protein>
<gene>
    <name evidence="4" type="ORF">CVO77_07945</name>
</gene>
<keyword evidence="3" id="KW-0520">NAD</keyword>
<dbReference type="EMBL" id="PHFW01000002">
    <property type="protein sequence ID" value="PQM28400.1"/>
    <property type="molecule type" value="Genomic_DNA"/>
</dbReference>
<dbReference type="Pfam" id="PF04166">
    <property type="entry name" value="PdxA"/>
    <property type="match status" value="1"/>
</dbReference>
<dbReference type="PANTHER" id="PTHR30004">
    <property type="entry name" value="4-HYDROXYTHREONINE-4-PHOSPHATE DEHYDROGENASE"/>
    <property type="match status" value="1"/>
</dbReference>
<keyword evidence="5" id="KW-1185">Reference proteome</keyword>
<dbReference type="OrthoDB" id="9801783at2"/>
<dbReference type="GO" id="GO:0051287">
    <property type="term" value="F:NAD binding"/>
    <property type="evidence" value="ECO:0007669"/>
    <property type="project" value="InterPro"/>
</dbReference>
<dbReference type="InterPro" id="IPR005255">
    <property type="entry name" value="PdxA_fam"/>
</dbReference>
<dbReference type="Proteomes" id="UP000238954">
    <property type="component" value="Chromosome"/>
</dbReference>
<proteinExistence type="predicted"/>
<name>A0A2S8B7U3_9SPHN</name>
<keyword evidence="2" id="KW-0560">Oxidoreductase</keyword>